<feature type="transmembrane region" description="Helical" evidence="8">
    <location>
        <begin position="7"/>
        <end position="25"/>
    </location>
</feature>
<evidence type="ECO:0000256" key="3">
    <source>
        <dbReference type="ARBA" id="ARBA00022679"/>
    </source>
</evidence>
<sequence length="652" mass="72320">MNYRADIDGLRAVAVIGVLMFHFSLGPFPGGFTGVDIFFVISGYLITKLIIEDVEQEKFSFRRFYVRRIRRLFPALLFTLLCSLVTAAFTFPPEEMSRFGMSLAASVFSVSNILFWSEHGYFDVSSHLKPLLHTWSLSVEEQFYLVWPFALVLLLRFGRKAAAVALLIVFVSSLGVNLALEPYQSTLFYLSPFRFFEFAIGASLVFVPPARSNGAMECALVAGLTMIAYAYRYFSEATLFPSYPALLPTVGAALVIWGGQARWSGRLLRNKAAVSVGLISYSLYLAHWPILVFWQYSGAMRLVWHDRAVLLALTFVIAACMYFFLEQPFRARRSGGYAVLPRSYMLIAASTAATVSAVGLHVWASHGWFWRLGERGDFVKQFVVGDRSPEAEYGGNGCASPCSTSDDRREPDVIFIGDSHSRQYYFGAKEALAGLKVDFYEFSSCQFYSPEYTRDYTGFSDPVLYDRGCRKARASAFQAVENAPNALVVIGEYWDPMAMVSEGSGMLMQATTAEGYYRFVGSEISRLQQEFDGRRMIVLGSVPTTGGIGSPLSCYGRVYRLDPGCLSQPIANPVISRRAKTNEILKENLPSSVEFIDPFDALCKHNECSLITDGPIYSDNTHLSGLGAKMVMAAIAPIIRGDAPTNGAQALK</sequence>
<keyword evidence="2" id="KW-1003">Cell membrane</keyword>
<keyword evidence="4 8" id="KW-0812">Transmembrane</keyword>
<dbReference type="PANTHER" id="PTHR23028">
    <property type="entry name" value="ACETYLTRANSFERASE"/>
    <property type="match status" value="1"/>
</dbReference>
<feature type="transmembrane region" description="Helical" evidence="8">
    <location>
        <begin position="186"/>
        <end position="207"/>
    </location>
</feature>
<dbReference type="Pfam" id="PF01757">
    <property type="entry name" value="Acyl_transf_3"/>
    <property type="match status" value="1"/>
</dbReference>
<dbReference type="InterPro" id="IPR002656">
    <property type="entry name" value="Acyl_transf_3_dom"/>
</dbReference>
<dbReference type="GO" id="GO:0005886">
    <property type="term" value="C:plasma membrane"/>
    <property type="evidence" value="ECO:0007669"/>
    <property type="project" value="UniProtKB-SubCell"/>
</dbReference>
<protein>
    <submittedName>
        <fullName evidence="11">Acyltransferase</fullName>
    </submittedName>
</protein>
<feature type="domain" description="Acyltransferase 3" evidence="9">
    <location>
        <begin position="5"/>
        <end position="320"/>
    </location>
</feature>
<reference evidence="11 12" key="1">
    <citation type="submission" date="2019-02" db="EMBL/GenBank/DDBJ databases">
        <title>The genomic architecture of introgression among sibling species of bacteria.</title>
        <authorList>
            <person name="Cavassim M.I.A."/>
            <person name="Moeskjaer S."/>
            <person name="Moslemi C."/>
            <person name="Fields B."/>
            <person name="Bachmann A."/>
            <person name="Vilhjalmsson B."/>
            <person name="Schierup M.H."/>
            <person name="Young J.P.W."/>
            <person name="Andersen S.U."/>
        </authorList>
    </citation>
    <scope>NUCLEOTIDE SEQUENCE [LARGE SCALE GENOMIC DNA]</scope>
    <source>
        <strain evidence="11 12">SM151B</strain>
    </source>
</reference>
<feature type="transmembrane region" description="Helical" evidence="8">
    <location>
        <begin position="31"/>
        <end position="51"/>
    </location>
</feature>
<comment type="caution">
    <text evidence="11">The sequence shown here is derived from an EMBL/GenBank/DDBJ whole genome shotgun (WGS) entry which is preliminary data.</text>
</comment>
<feature type="transmembrane region" description="Helical" evidence="8">
    <location>
        <begin position="72"/>
        <end position="91"/>
    </location>
</feature>
<dbReference type="RefSeq" id="WP_130667334.1">
    <property type="nucleotide sequence ID" value="NZ_SIPR01000001.1"/>
</dbReference>
<gene>
    <name evidence="11" type="ORF">ELI19_02315</name>
</gene>
<dbReference type="Pfam" id="PF19040">
    <property type="entry name" value="SGNH"/>
    <property type="match status" value="1"/>
</dbReference>
<dbReference type="SUPFAM" id="SSF52266">
    <property type="entry name" value="SGNH hydrolase"/>
    <property type="match status" value="1"/>
</dbReference>
<dbReference type="EMBL" id="SIPS01000001">
    <property type="protein sequence ID" value="TAW28412.1"/>
    <property type="molecule type" value="Genomic_DNA"/>
</dbReference>
<keyword evidence="7 11" id="KW-0012">Acyltransferase</keyword>
<dbReference type="GO" id="GO:0016746">
    <property type="term" value="F:acyltransferase activity"/>
    <property type="evidence" value="ECO:0007669"/>
    <property type="project" value="UniProtKB-KW"/>
</dbReference>
<evidence type="ECO:0000259" key="10">
    <source>
        <dbReference type="Pfam" id="PF19040"/>
    </source>
</evidence>
<dbReference type="Gene3D" id="3.40.50.1110">
    <property type="entry name" value="SGNH hydrolase"/>
    <property type="match status" value="1"/>
</dbReference>
<evidence type="ECO:0000313" key="11">
    <source>
        <dbReference type="EMBL" id="TAW28412.1"/>
    </source>
</evidence>
<evidence type="ECO:0000256" key="7">
    <source>
        <dbReference type="ARBA" id="ARBA00023315"/>
    </source>
</evidence>
<feature type="transmembrane region" description="Helical" evidence="8">
    <location>
        <begin position="240"/>
        <end position="260"/>
    </location>
</feature>
<feature type="transmembrane region" description="Helical" evidence="8">
    <location>
        <begin position="308"/>
        <end position="325"/>
    </location>
</feature>
<organism evidence="11 12">
    <name type="scientific">Rhizobium leguminosarum</name>
    <dbReference type="NCBI Taxonomy" id="384"/>
    <lineage>
        <taxon>Bacteria</taxon>
        <taxon>Pseudomonadati</taxon>
        <taxon>Pseudomonadota</taxon>
        <taxon>Alphaproteobacteria</taxon>
        <taxon>Hyphomicrobiales</taxon>
        <taxon>Rhizobiaceae</taxon>
        <taxon>Rhizobium/Agrobacterium group</taxon>
        <taxon>Rhizobium</taxon>
    </lineage>
</organism>
<evidence type="ECO:0000256" key="6">
    <source>
        <dbReference type="ARBA" id="ARBA00023136"/>
    </source>
</evidence>
<dbReference type="AlphaFoldDB" id="A0ABD7PLY6"/>
<keyword evidence="6 8" id="KW-0472">Membrane</keyword>
<evidence type="ECO:0000256" key="5">
    <source>
        <dbReference type="ARBA" id="ARBA00022989"/>
    </source>
</evidence>
<comment type="subcellular location">
    <subcellularLocation>
        <location evidence="1">Cell membrane</location>
        <topology evidence="1">Multi-pass membrane protein</topology>
    </subcellularLocation>
</comment>
<feature type="transmembrane region" description="Helical" evidence="8">
    <location>
        <begin position="161"/>
        <end position="180"/>
    </location>
</feature>
<dbReference type="PANTHER" id="PTHR23028:SF53">
    <property type="entry name" value="ACYL_TRANSF_3 DOMAIN-CONTAINING PROTEIN"/>
    <property type="match status" value="1"/>
</dbReference>
<evidence type="ECO:0000256" key="4">
    <source>
        <dbReference type="ARBA" id="ARBA00022692"/>
    </source>
</evidence>
<accession>A0ABD7PLY6</accession>
<feature type="transmembrane region" description="Helical" evidence="8">
    <location>
        <begin position="346"/>
        <end position="370"/>
    </location>
</feature>
<proteinExistence type="predicted"/>
<keyword evidence="3" id="KW-0808">Transferase</keyword>
<dbReference type="GO" id="GO:0016788">
    <property type="term" value="F:hydrolase activity, acting on ester bonds"/>
    <property type="evidence" value="ECO:0007669"/>
    <property type="project" value="UniProtKB-ARBA"/>
</dbReference>
<keyword evidence="5 8" id="KW-1133">Transmembrane helix</keyword>
<dbReference type="Proteomes" id="UP000292036">
    <property type="component" value="Unassembled WGS sequence"/>
</dbReference>
<dbReference type="InterPro" id="IPR043968">
    <property type="entry name" value="SGNH"/>
</dbReference>
<evidence type="ECO:0000256" key="2">
    <source>
        <dbReference type="ARBA" id="ARBA00022475"/>
    </source>
</evidence>
<feature type="transmembrane region" description="Helical" evidence="8">
    <location>
        <begin position="272"/>
        <end position="296"/>
    </location>
</feature>
<evidence type="ECO:0000313" key="12">
    <source>
        <dbReference type="Proteomes" id="UP000292036"/>
    </source>
</evidence>
<dbReference type="InterPro" id="IPR036514">
    <property type="entry name" value="SGNH_hydro_sf"/>
</dbReference>
<evidence type="ECO:0000259" key="9">
    <source>
        <dbReference type="Pfam" id="PF01757"/>
    </source>
</evidence>
<name>A0ABD7PLY6_RHILE</name>
<dbReference type="InterPro" id="IPR050879">
    <property type="entry name" value="Acyltransferase_3"/>
</dbReference>
<evidence type="ECO:0000256" key="8">
    <source>
        <dbReference type="SAM" id="Phobius"/>
    </source>
</evidence>
<feature type="domain" description="SGNH" evidence="10">
    <location>
        <begin position="400"/>
        <end position="637"/>
    </location>
</feature>
<evidence type="ECO:0000256" key="1">
    <source>
        <dbReference type="ARBA" id="ARBA00004651"/>
    </source>
</evidence>